<dbReference type="GO" id="GO:0004634">
    <property type="term" value="F:phosphopyruvate hydratase activity"/>
    <property type="evidence" value="ECO:0007669"/>
    <property type="project" value="UniProtKB-EC"/>
</dbReference>
<sequence length="181" mass="20123">ERVSSLELIELYAELAADYPIWSIEDGLAEDDTGGWRQLTDRHGRGQEPRLAHGRVPRQPQRPGRQGQFLQHPRLREPALHPQRIPGRGVHVDRQRHLAQRVHSDEPGVRRARDGGGGARQPLHEVLGLQAGEVGDEFTHGDIDTVVRHRGDPSCGGGEIARPGRATLECGCPDYHPRRSP</sequence>
<name>A0A5S4EVW6_9ACTN</name>
<dbReference type="UniPathway" id="UPA00109">
    <property type="reaction ID" value="UER00187"/>
</dbReference>
<keyword evidence="5" id="KW-0964">Secreted</keyword>
<keyword evidence="6" id="KW-0324">Glycolysis</keyword>
<evidence type="ECO:0000256" key="7">
    <source>
        <dbReference type="ARBA" id="ARBA00023239"/>
    </source>
</evidence>
<dbReference type="GO" id="GO:0006096">
    <property type="term" value="P:glycolytic process"/>
    <property type="evidence" value="ECO:0007669"/>
    <property type="project" value="UniProtKB-UniPathway"/>
</dbReference>
<comment type="similarity">
    <text evidence="2">Belongs to the enolase family.</text>
</comment>
<dbReference type="Proteomes" id="UP000309128">
    <property type="component" value="Unassembled WGS sequence"/>
</dbReference>
<comment type="pathway">
    <text evidence="1">Carbohydrate degradation; glycolysis; pyruvate from D-glyceraldehyde 3-phosphate: step 4/5.</text>
</comment>
<protein>
    <recommendedName>
        <fullName evidence="4">Enolase</fullName>
        <ecNumber evidence="3">4.2.1.11</ecNumber>
    </recommendedName>
</protein>
<evidence type="ECO:0000256" key="8">
    <source>
        <dbReference type="SAM" id="MobiDB-lite"/>
    </source>
</evidence>
<feature type="non-terminal residue" evidence="10">
    <location>
        <position position="1"/>
    </location>
</feature>
<keyword evidence="7" id="KW-0456">Lyase</keyword>
<dbReference type="Pfam" id="PF00113">
    <property type="entry name" value="Enolase_C"/>
    <property type="match status" value="1"/>
</dbReference>
<accession>A0A5S4EVW6</accession>
<evidence type="ECO:0000256" key="4">
    <source>
        <dbReference type="ARBA" id="ARBA00017068"/>
    </source>
</evidence>
<dbReference type="SUPFAM" id="SSF51604">
    <property type="entry name" value="Enolase C-terminal domain-like"/>
    <property type="match status" value="1"/>
</dbReference>
<reference evidence="10 11" key="1">
    <citation type="submission" date="2019-05" db="EMBL/GenBank/DDBJ databases">
        <title>Draft genome sequence of Nonomuraea turkmeniaca DSM 43926.</title>
        <authorList>
            <person name="Saricaoglu S."/>
            <person name="Isik K."/>
        </authorList>
    </citation>
    <scope>NUCLEOTIDE SEQUENCE [LARGE SCALE GENOMIC DNA]</scope>
    <source>
        <strain evidence="10 11">DSM 43926</strain>
    </source>
</reference>
<dbReference type="InterPro" id="IPR036849">
    <property type="entry name" value="Enolase-like_C_sf"/>
</dbReference>
<keyword evidence="11" id="KW-1185">Reference proteome</keyword>
<evidence type="ECO:0000256" key="5">
    <source>
        <dbReference type="ARBA" id="ARBA00022525"/>
    </source>
</evidence>
<evidence type="ECO:0000256" key="1">
    <source>
        <dbReference type="ARBA" id="ARBA00005031"/>
    </source>
</evidence>
<evidence type="ECO:0000313" key="10">
    <source>
        <dbReference type="EMBL" id="TMR07698.1"/>
    </source>
</evidence>
<feature type="region of interest" description="Disordered" evidence="8">
    <location>
        <begin position="33"/>
        <end position="71"/>
    </location>
</feature>
<dbReference type="InterPro" id="IPR020810">
    <property type="entry name" value="Enolase_C"/>
</dbReference>
<dbReference type="EC" id="4.2.1.11" evidence="3"/>
<dbReference type="AlphaFoldDB" id="A0A5S4EVW6"/>
<evidence type="ECO:0000259" key="9">
    <source>
        <dbReference type="Pfam" id="PF00113"/>
    </source>
</evidence>
<evidence type="ECO:0000256" key="2">
    <source>
        <dbReference type="ARBA" id="ARBA00009604"/>
    </source>
</evidence>
<dbReference type="Gene3D" id="3.20.20.120">
    <property type="entry name" value="Enolase-like C-terminal domain"/>
    <property type="match status" value="1"/>
</dbReference>
<evidence type="ECO:0000313" key="11">
    <source>
        <dbReference type="Proteomes" id="UP000309128"/>
    </source>
</evidence>
<comment type="caution">
    <text evidence="10">The sequence shown here is derived from an EMBL/GenBank/DDBJ whole genome shotgun (WGS) entry which is preliminary data.</text>
</comment>
<feature type="compositionally biased region" description="Low complexity" evidence="8">
    <location>
        <begin position="57"/>
        <end position="68"/>
    </location>
</feature>
<gene>
    <name evidence="10" type="ORF">ETD86_50915</name>
</gene>
<organism evidence="10 11">
    <name type="scientific">Nonomuraea turkmeniaca</name>
    <dbReference type="NCBI Taxonomy" id="103838"/>
    <lineage>
        <taxon>Bacteria</taxon>
        <taxon>Bacillati</taxon>
        <taxon>Actinomycetota</taxon>
        <taxon>Actinomycetes</taxon>
        <taxon>Streptosporangiales</taxon>
        <taxon>Streptosporangiaceae</taxon>
        <taxon>Nonomuraea</taxon>
    </lineage>
</organism>
<dbReference type="EMBL" id="VCKY01000357">
    <property type="protein sequence ID" value="TMR07698.1"/>
    <property type="molecule type" value="Genomic_DNA"/>
</dbReference>
<evidence type="ECO:0000256" key="6">
    <source>
        <dbReference type="ARBA" id="ARBA00023152"/>
    </source>
</evidence>
<feature type="compositionally biased region" description="Basic and acidic residues" evidence="8">
    <location>
        <begin position="39"/>
        <end position="51"/>
    </location>
</feature>
<feature type="domain" description="Enolase C-terminal TIM barrel" evidence="9">
    <location>
        <begin position="3"/>
        <end position="44"/>
    </location>
</feature>
<evidence type="ECO:0000256" key="3">
    <source>
        <dbReference type="ARBA" id="ARBA00012058"/>
    </source>
</evidence>
<proteinExistence type="inferred from homology"/>